<protein>
    <recommendedName>
        <fullName evidence="7">RNA polymerase sigma factor</fullName>
    </recommendedName>
</protein>
<evidence type="ECO:0000313" key="13">
    <source>
        <dbReference type="EMBL" id="PKW18249.1"/>
    </source>
</evidence>
<dbReference type="InterPro" id="IPR014305">
    <property type="entry name" value="RNA_pol_sigma-G_actinobac"/>
</dbReference>
<evidence type="ECO:0000313" key="14">
    <source>
        <dbReference type="Proteomes" id="UP000233786"/>
    </source>
</evidence>
<dbReference type="GO" id="GO:0006352">
    <property type="term" value="P:DNA-templated transcription initiation"/>
    <property type="evidence" value="ECO:0007669"/>
    <property type="project" value="InterPro"/>
</dbReference>
<dbReference type="InterPro" id="IPR039425">
    <property type="entry name" value="RNA_pol_sigma-70-like"/>
</dbReference>
<dbReference type="InterPro" id="IPR013324">
    <property type="entry name" value="RNA_pol_sigma_r3/r4-like"/>
</dbReference>
<evidence type="ECO:0000259" key="12">
    <source>
        <dbReference type="Pfam" id="PF13474"/>
    </source>
</evidence>
<dbReference type="Pfam" id="PF12680">
    <property type="entry name" value="SnoaL_2"/>
    <property type="match status" value="1"/>
</dbReference>
<dbReference type="RefSeq" id="WP_010314278.1">
    <property type="nucleotide sequence ID" value="NZ_PJNB01000001.1"/>
</dbReference>
<dbReference type="InterPro" id="IPR007627">
    <property type="entry name" value="RNA_pol_sigma70_r2"/>
</dbReference>
<dbReference type="InterPro" id="IPR013325">
    <property type="entry name" value="RNA_pol_sigma_r2"/>
</dbReference>
<evidence type="ECO:0000259" key="9">
    <source>
        <dbReference type="Pfam" id="PF04542"/>
    </source>
</evidence>
<dbReference type="GO" id="GO:0006950">
    <property type="term" value="P:response to stress"/>
    <property type="evidence" value="ECO:0007669"/>
    <property type="project" value="UniProtKB-ARBA"/>
</dbReference>
<feature type="domain" description="RNA polymerase sigma-70 region 2" evidence="9">
    <location>
        <begin position="22"/>
        <end position="90"/>
    </location>
</feature>
<dbReference type="InterPro" id="IPR037401">
    <property type="entry name" value="SnoaL-like"/>
</dbReference>
<dbReference type="Gene3D" id="1.10.10.10">
    <property type="entry name" value="Winged helix-like DNA-binding domain superfamily/Winged helix DNA-binding domain"/>
    <property type="match status" value="1"/>
</dbReference>
<reference evidence="13" key="1">
    <citation type="submission" date="2017-12" db="EMBL/GenBank/DDBJ databases">
        <title>Sequencing the genomes of 1000 Actinobacteria strains.</title>
        <authorList>
            <person name="Klenk H.-P."/>
        </authorList>
    </citation>
    <scope>NUCLEOTIDE SEQUENCE [LARGE SCALE GENOMIC DNA]</scope>
    <source>
        <strain evidence="13">DSM 44228</strain>
    </source>
</reference>
<dbReference type="InterPro" id="IPR013249">
    <property type="entry name" value="RNA_pol_sigma70_r4_t2"/>
</dbReference>
<evidence type="ECO:0000259" key="11">
    <source>
        <dbReference type="Pfam" id="PF12680"/>
    </source>
</evidence>
<dbReference type="InterPro" id="IPR032710">
    <property type="entry name" value="NTF2-like_dom_sf"/>
</dbReference>
<evidence type="ECO:0000256" key="1">
    <source>
        <dbReference type="ARBA" id="ARBA00010641"/>
    </source>
</evidence>
<dbReference type="AlphaFoldDB" id="A0A2N3Y5P9"/>
<dbReference type="Pfam" id="PF08281">
    <property type="entry name" value="Sigma70_r4_2"/>
    <property type="match status" value="1"/>
</dbReference>
<dbReference type="SUPFAM" id="SSF54427">
    <property type="entry name" value="NTF2-like"/>
    <property type="match status" value="2"/>
</dbReference>
<feature type="domain" description="SnoaL-like" evidence="12">
    <location>
        <begin position="322"/>
        <end position="443"/>
    </location>
</feature>
<keyword evidence="6 7" id="KW-0804">Transcription</keyword>
<feature type="compositionally biased region" description="Low complexity" evidence="8">
    <location>
        <begin position="284"/>
        <end position="298"/>
    </location>
</feature>
<dbReference type="InterPro" id="IPR000838">
    <property type="entry name" value="RNA_pol_sigma70_ECF_CS"/>
</dbReference>
<keyword evidence="5 7" id="KW-0238">DNA-binding</keyword>
<dbReference type="EMBL" id="PJNB01000001">
    <property type="protein sequence ID" value="PKW18249.1"/>
    <property type="molecule type" value="Genomic_DNA"/>
</dbReference>
<dbReference type="InterPro" id="IPR036388">
    <property type="entry name" value="WH-like_DNA-bd_sf"/>
</dbReference>
<dbReference type="PANTHER" id="PTHR43133:SF65">
    <property type="entry name" value="ECF RNA POLYMERASE SIGMA FACTOR SIGG"/>
    <property type="match status" value="1"/>
</dbReference>
<evidence type="ECO:0000256" key="7">
    <source>
        <dbReference type="RuleBase" id="RU000716"/>
    </source>
</evidence>
<feature type="domain" description="SnoaL-like" evidence="11">
    <location>
        <begin position="206"/>
        <end position="267"/>
    </location>
</feature>
<dbReference type="SUPFAM" id="SSF88946">
    <property type="entry name" value="Sigma2 domain of RNA polymerase sigma factors"/>
    <property type="match status" value="1"/>
</dbReference>
<dbReference type="NCBIfam" id="TIGR02937">
    <property type="entry name" value="sigma70-ECF"/>
    <property type="match status" value="1"/>
</dbReference>
<comment type="subunit">
    <text evidence="2">Interacts transiently with the RNA polymerase catalytic core formed by RpoA, RpoB, RpoC and RpoZ (2 alpha, 1 beta, 1 beta' and 1 omega subunit) to form the RNA polymerase holoenzyme that can initiate transcription.</text>
</comment>
<dbReference type="NCBIfam" id="TIGR02960">
    <property type="entry name" value="SigX5"/>
    <property type="match status" value="1"/>
</dbReference>
<dbReference type="GO" id="GO:0003677">
    <property type="term" value="F:DNA binding"/>
    <property type="evidence" value="ECO:0007669"/>
    <property type="project" value="UniProtKB-KW"/>
</dbReference>
<dbReference type="Proteomes" id="UP000233786">
    <property type="component" value="Unassembled WGS sequence"/>
</dbReference>
<dbReference type="GO" id="GO:0016987">
    <property type="term" value="F:sigma factor activity"/>
    <property type="evidence" value="ECO:0007669"/>
    <property type="project" value="UniProtKB-KW"/>
</dbReference>
<keyword evidence="3 7" id="KW-0805">Transcription regulation</keyword>
<evidence type="ECO:0000256" key="2">
    <source>
        <dbReference type="ARBA" id="ARBA00011344"/>
    </source>
</evidence>
<dbReference type="SUPFAM" id="SSF88659">
    <property type="entry name" value="Sigma3 and sigma4 domains of RNA polymerase sigma factors"/>
    <property type="match status" value="1"/>
</dbReference>
<comment type="similarity">
    <text evidence="1 7">Belongs to the sigma-70 factor family. ECF subfamily.</text>
</comment>
<dbReference type="OrthoDB" id="3806887at2"/>
<dbReference type="PANTHER" id="PTHR43133">
    <property type="entry name" value="RNA POLYMERASE ECF-TYPE SIGMA FACTO"/>
    <property type="match status" value="1"/>
</dbReference>
<feature type="region of interest" description="Disordered" evidence="8">
    <location>
        <begin position="268"/>
        <end position="300"/>
    </location>
</feature>
<feature type="compositionally biased region" description="Basic residues" evidence="8">
    <location>
        <begin position="268"/>
        <end position="279"/>
    </location>
</feature>
<keyword evidence="14" id="KW-1185">Reference proteome</keyword>
<evidence type="ECO:0000256" key="6">
    <source>
        <dbReference type="ARBA" id="ARBA00023163"/>
    </source>
</evidence>
<evidence type="ECO:0000256" key="4">
    <source>
        <dbReference type="ARBA" id="ARBA00023082"/>
    </source>
</evidence>
<dbReference type="InterPro" id="IPR014284">
    <property type="entry name" value="RNA_pol_sigma-70_dom"/>
</dbReference>
<evidence type="ECO:0000256" key="5">
    <source>
        <dbReference type="ARBA" id="ARBA00023125"/>
    </source>
</evidence>
<evidence type="ECO:0000256" key="3">
    <source>
        <dbReference type="ARBA" id="ARBA00023015"/>
    </source>
</evidence>
<sequence>MSGDGLLVAAALAGDTVAFEQLVRPFRAELRAHCYRMLASVEDAEDVVQEVLLRAWRGLDRFDRRGSIRPWLYRIATNRCLTLLERRGRRELPADLGPDAPPADVVWLEPFPDDPETRSVARESVELAFVAALQHLAARPRAVLILREVLGFSAREVATLLDTTVASVNSALQRARSTLDRQGPGPSQQVVLRSLGDDGVRELAGRYAAAWERADVEAIVGMLTADAKYSMPPLPQWFAGREAIRAFLAEGPAGGHRRQRYELGRRVRPRPAALRHPRGTGREPGPAAATHAGAAQGTRSLGGRARAPLLHPPIETTAEAEVRAVHQNWFDATARKDLDRLMAHIADDIVSYEHEAPLQYHGVDAVREVCGRGLDWTGGAVGWDVPDMTVLIRDDLAVVWGLNRMQAELPDGTSDESWSRGTRVFRKRGDRWEMVHQHVSFPYAPETGAAVTDLRP</sequence>
<evidence type="ECO:0000256" key="8">
    <source>
        <dbReference type="SAM" id="MobiDB-lite"/>
    </source>
</evidence>
<comment type="caution">
    <text evidence="13">The sequence shown here is derived from an EMBL/GenBank/DDBJ whole genome shotgun (WGS) entry which is preliminary data.</text>
</comment>
<feature type="domain" description="RNA polymerase sigma factor 70 region 4 type 2" evidence="10">
    <location>
        <begin position="128"/>
        <end position="179"/>
    </location>
</feature>
<accession>A0A2N3Y5P9</accession>
<dbReference type="NCBIfam" id="NF006089">
    <property type="entry name" value="PRK08241.1"/>
    <property type="match status" value="1"/>
</dbReference>
<organism evidence="13 14">
    <name type="scientific">Saccharopolyspora spinosa</name>
    <dbReference type="NCBI Taxonomy" id="60894"/>
    <lineage>
        <taxon>Bacteria</taxon>
        <taxon>Bacillati</taxon>
        <taxon>Actinomycetota</taxon>
        <taxon>Actinomycetes</taxon>
        <taxon>Pseudonocardiales</taxon>
        <taxon>Pseudonocardiaceae</taxon>
        <taxon>Saccharopolyspora</taxon>
    </lineage>
</organism>
<dbReference type="Gene3D" id="3.10.450.50">
    <property type="match status" value="2"/>
</dbReference>
<evidence type="ECO:0000259" key="10">
    <source>
        <dbReference type="Pfam" id="PF08281"/>
    </source>
</evidence>
<proteinExistence type="inferred from homology"/>
<dbReference type="STRING" id="994479.GCA_000194155_06968"/>
<dbReference type="PROSITE" id="PS01063">
    <property type="entry name" value="SIGMA70_ECF"/>
    <property type="match status" value="1"/>
</dbReference>
<dbReference type="Pfam" id="PF13474">
    <property type="entry name" value="SnoaL_3"/>
    <property type="match status" value="1"/>
</dbReference>
<keyword evidence="4 7" id="KW-0731">Sigma factor</keyword>
<name>A0A2N3Y5P9_SACSN</name>
<dbReference type="Gene3D" id="1.10.1740.10">
    <property type="match status" value="1"/>
</dbReference>
<gene>
    <name evidence="13" type="ORF">A8926_6320</name>
</gene>
<dbReference type="Pfam" id="PF04542">
    <property type="entry name" value="Sigma70_r2"/>
    <property type="match status" value="1"/>
</dbReference>